<sequence>MKKYLCLIISLLNAVATAIYIALIDKDIVPIHYDFYGNVDNEGSKWSFMFLPAILVVMAVVFLIIEKVMAKNINYQKNSKYLTICITGFIVLMLAMFWALLILSTNGNGKIIGKVVPFICSVILGLMGVLFSNFMPKIKPNGTFGIRVSATLNNETVWKKTHRFAGKTGMVGSFLVLITGFVSLFCGDFSAVVSIVGIVIFVVTIAVLPTIYAYRVKANMNKG</sequence>
<gene>
    <name evidence="3" type="ORF">E5Z56_05845</name>
</gene>
<dbReference type="Pfam" id="PF13630">
    <property type="entry name" value="SdpI"/>
    <property type="match status" value="1"/>
</dbReference>
<feature type="transmembrane region" description="Helical" evidence="1">
    <location>
        <begin position="48"/>
        <end position="69"/>
    </location>
</feature>
<keyword evidence="1" id="KW-0812">Transmembrane</keyword>
<feature type="domain" description="DUF1648" evidence="2">
    <location>
        <begin position="27"/>
        <end position="55"/>
    </location>
</feature>
<evidence type="ECO:0000256" key="1">
    <source>
        <dbReference type="SAM" id="Phobius"/>
    </source>
</evidence>
<feature type="transmembrane region" description="Helical" evidence="1">
    <location>
        <begin position="81"/>
        <end position="103"/>
    </location>
</feature>
<dbReference type="AlphaFoldDB" id="A0A4P8XWS2"/>
<dbReference type="RefSeq" id="WP_138156992.1">
    <property type="nucleotide sequence ID" value="NZ_CP039381.1"/>
</dbReference>
<proteinExistence type="predicted"/>
<dbReference type="PANTHER" id="PTHR37810:SF5">
    <property type="entry name" value="IMMUNITY PROTEIN SDPI"/>
    <property type="match status" value="1"/>
</dbReference>
<keyword evidence="1" id="KW-1133">Transmembrane helix</keyword>
<dbReference type="KEGG" id="ruj:E5Z56_05845"/>
<dbReference type="PANTHER" id="PTHR37810">
    <property type="entry name" value="IMMUNITY PROTEIN SDPI"/>
    <property type="match status" value="1"/>
</dbReference>
<accession>A0A4P8XWS2</accession>
<reference evidence="3 4" key="1">
    <citation type="submission" date="2019-04" db="EMBL/GenBank/DDBJ databases">
        <authorList>
            <person name="Embree M."/>
            <person name="Gaffney J.R."/>
        </authorList>
    </citation>
    <scope>NUCLEOTIDE SEQUENCE [LARGE SCALE GENOMIC DNA]</scope>
    <source>
        <strain evidence="3 4">JE7A12</strain>
    </source>
</reference>
<feature type="transmembrane region" description="Helical" evidence="1">
    <location>
        <begin position="191"/>
        <end position="214"/>
    </location>
</feature>
<keyword evidence="4" id="KW-1185">Reference proteome</keyword>
<organism evidence="3 4">
    <name type="scientific">Ruminococcus bovis</name>
    <dbReference type="NCBI Taxonomy" id="2564099"/>
    <lineage>
        <taxon>Bacteria</taxon>
        <taxon>Bacillati</taxon>
        <taxon>Bacillota</taxon>
        <taxon>Clostridia</taxon>
        <taxon>Eubacteriales</taxon>
        <taxon>Oscillospiraceae</taxon>
        <taxon>Ruminococcus</taxon>
    </lineage>
</organism>
<keyword evidence="1" id="KW-0472">Membrane</keyword>
<dbReference type="EMBL" id="CP039381">
    <property type="protein sequence ID" value="QCT06914.1"/>
    <property type="molecule type" value="Genomic_DNA"/>
</dbReference>
<evidence type="ECO:0000259" key="2">
    <source>
        <dbReference type="Pfam" id="PF07853"/>
    </source>
</evidence>
<dbReference type="Proteomes" id="UP000301475">
    <property type="component" value="Chromosome"/>
</dbReference>
<dbReference type="OrthoDB" id="9808690at2"/>
<dbReference type="GO" id="GO:0009636">
    <property type="term" value="P:response to toxic substance"/>
    <property type="evidence" value="ECO:0007669"/>
    <property type="project" value="TreeGrafter"/>
</dbReference>
<feature type="transmembrane region" description="Helical" evidence="1">
    <location>
        <begin position="168"/>
        <end position="185"/>
    </location>
</feature>
<dbReference type="InterPro" id="IPR025962">
    <property type="entry name" value="SdpI/YhfL"/>
</dbReference>
<evidence type="ECO:0000313" key="4">
    <source>
        <dbReference type="Proteomes" id="UP000301475"/>
    </source>
</evidence>
<feature type="transmembrane region" description="Helical" evidence="1">
    <location>
        <begin position="115"/>
        <end position="134"/>
    </location>
</feature>
<dbReference type="InterPro" id="IPR012867">
    <property type="entry name" value="DUF1648"/>
</dbReference>
<protein>
    <submittedName>
        <fullName evidence="3">DUF1648 domain-containing protein</fullName>
    </submittedName>
</protein>
<dbReference type="InterPro" id="IPR026272">
    <property type="entry name" value="SdpI"/>
</dbReference>
<name>A0A4P8XWS2_9FIRM</name>
<dbReference type="PIRSF" id="PIRSF038959">
    <property type="entry name" value="SdpI"/>
    <property type="match status" value="1"/>
</dbReference>
<dbReference type="Pfam" id="PF07853">
    <property type="entry name" value="DUF1648"/>
    <property type="match status" value="1"/>
</dbReference>
<evidence type="ECO:0000313" key="3">
    <source>
        <dbReference type="EMBL" id="QCT06914.1"/>
    </source>
</evidence>